<sequence>MTRHRRRHRRLKRQRVGAGLLLTSALAMLAGMTDVIGLMMIGHYISFMSGNTTELAAALVGGDFASAALMMAILLVFVLGNTAGEVFIRLVKRNHVPLLFLISALIAMPMLAPGSMWAVLLTVLAMGMLNSGIEQIEGQAFGITFITGALSRFGRGLGRYLMGERQGAWTFQIVPWAGMFAGALVGALAYQSLQENALLVPTVFNLFLGVVILLIPRHWRHSYVSPPRVRLARPAARPETR</sequence>
<reference evidence="2 3" key="1">
    <citation type="submission" date="2019-08" db="EMBL/GenBank/DDBJ databases">
        <title>Aureimonas fodiniaquatilis sp. nov., isolated from a coal mine wastewater.</title>
        <authorList>
            <person name="Kim W."/>
        </authorList>
    </citation>
    <scope>NUCLEOTIDE SEQUENCE [LARGE SCALE GENOMIC DNA]</scope>
    <source>
        <strain evidence="2 3">CAU 1482</strain>
    </source>
</reference>
<dbReference type="PANTHER" id="PTHR37314:SF4">
    <property type="entry name" value="UPF0700 TRANSMEMBRANE PROTEIN YOAK"/>
    <property type="match status" value="1"/>
</dbReference>
<keyword evidence="1" id="KW-1133">Transmembrane helix</keyword>
<evidence type="ECO:0000313" key="3">
    <source>
        <dbReference type="Proteomes" id="UP000324738"/>
    </source>
</evidence>
<feature type="transmembrane region" description="Helical" evidence="1">
    <location>
        <begin position="64"/>
        <end position="84"/>
    </location>
</feature>
<feature type="transmembrane region" description="Helical" evidence="1">
    <location>
        <begin position="20"/>
        <end position="44"/>
    </location>
</feature>
<proteinExistence type="predicted"/>
<dbReference type="Pfam" id="PF06912">
    <property type="entry name" value="DUF1275"/>
    <property type="match status" value="1"/>
</dbReference>
<dbReference type="AlphaFoldDB" id="A0A5B0E0G1"/>
<dbReference type="OrthoDB" id="885342at2"/>
<comment type="caution">
    <text evidence="2">The sequence shown here is derived from an EMBL/GenBank/DDBJ whole genome shotgun (WGS) entry which is preliminary data.</text>
</comment>
<gene>
    <name evidence="2" type="ORF">FPY71_00230</name>
</gene>
<feature type="transmembrane region" description="Helical" evidence="1">
    <location>
        <begin position="96"/>
        <end position="120"/>
    </location>
</feature>
<organism evidence="2 3">
    <name type="scientific">Aureimonas fodinaquatilis</name>
    <dbReference type="NCBI Taxonomy" id="2565783"/>
    <lineage>
        <taxon>Bacteria</taxon>
        <taxon>Pseudomonadati</taxon>
        <taxon>Pseudomonadota</taxon>
        <taxon>Alphaproteobacteria</taxon>
        <taxon>Hyphomicrobiales</taxon>
        <taxon>Aurantimonadaceae</taxon>
        <taxon>Aureimonas</taxon>
    </lineage>
</organism>
<dbReference type="InterPro" id="IPR010699">
    <property type="entry name" value="DUF1275"/>
</dbReference>
<keyword evidence="1" id="KW-0812">Transmembrane</keyword>
<feature type="transmembrane region" description="Helical" evidence="1">
    <location>
        <begin position="196"/>
        <end position="215"/>
    </location>
</feature>
<protein>
    <submittedName>
        <fullName evidence="2">DUF1275 domain-containing protein</fullName>
    </submittedName>
</protein>
<dbReference type="RefSeq" id="WP_149296482.1">
    <property type="nucleotide sequence ID" value="NZ_VTWH01000001.1"/>
</dbReference>
<evidence type="ECO:0000313" key="2">
    <source>
        <dbReference type="EMBL" id="KAA0971605.1"/>
    </source>
</evidence>
<keyword evidence="1" id="KW-0472">Membrane</keyword>
<dbReference type="EMBL" id="VTWH01000001">
    <property type="protein sequence ID" value="KAA0971605.1"/>
    <property type="molecule type" value="Genomic_DNA"/>
</dbReference>
<dbReference type="PANTHER" id="PTHR37314">
    <property type="entry name" value="SLR0142 PROTEIN"/>
    <property type="match status" value="1"/>
</dbReference>
<keyword evidence="3" id="KW-1185">Reference proteome</keyword>
<name>A0A5B0E0G1_9HYPH</name>
<evidence type="ECO:0000256" key="1">
    <source>
        <dbReference type="SAM" id="Phobius"/>
    </source>
</evidence>
<accession>A0A5B0E0G1</accession>
<feature type="transmembrane region" description="Helical" evidence="1">
    <location>
        <begin position="169"/>
        <end position="190"/>
    </location>
</feature>
<dbReference type="Proteomes" id="UP000324738">
    <property type="component" value="Unassembled WGS sequence"/>
</dbReference>